<feature type="signal peptide" evidence="1">
    <location>
        <begin position="1"/>
        <end position="35"/>
    </location>
</feature>
<accession>A0A5C3P626</accession>
<evidence type="ECO:0000256" key="1">
    <source>
        <dbReference type="SAM" id="SignalP"/>
    </source>
</evidence>
<evidence type="ECO:0008006" key="4">
    <source>
        <dbReference type="Google" id="ProtNLM"/>
    </source>
</evidence>
<organism evidence="2 3">
    <name type="scientific">Polyporus arcularius HHB13444</name>
    <dbReference type="NCBI Taxonomy" id="1314778"/>
    <lineage>
        <taxon>Eukaryota</taxon>
        <taxon>Fungi</taxon>
        <taxon>Dikarya</taxon>
        <taxon>Basidiomycota</taxon>
        <taxon>Agaricomycotina</taxon>
        <taxon>Agaricomycetes</taxon>
        <taxon>Polyporales</taxon>
        <taxon>Polyporaceae</taxon>
        <taxon>Polyporus</taxon>
    </lineage>
</organism>
<reference evidence="2 3" key="1">
    <citation type="journal article" date="2019" name="Nat. Ecol. Evol.">
        <title>Megaphylogeny resolves global patterns of mushroom evolution.</title>
        <authorList>
            <person name="Varga T."/>
            <person name="Krizsan K."/>
            <person name="Foldi C."/>
            <person name="Dima B."/>
            <person name="Sanchez-Garcia M."/>
            <person name="Sanchez-Ramirez S."/>
            <person name="Szollosi G.J."/>
            <person name="Szarkandi J.G."/>
            <person name="Papp V."/>
            <person name="Albert L."/>
            <person name="Andreopoulos W."/>
            <person name="Angelini C."/>
            <person name="Antonin V."/>
            <person name="Barry K.W."/>
            <person name="Bougher N.L."/>
            <person name="Buchanan P."/>
            <person name="Buyck B."/>
            <person name="Bense V."/>
            <person name="Catcheside P."/>
            <person name="Chovatia M."/>
            <person name="Cooper J."/>
            <person name="Damon W."/>
            <person name="Desjardin D."/>
            <person name="Finy P."/>
            <person name="Geml J."/>
            <person name="Haridas S."/>
            <person name="Hughes K."/>
            <person name="Justo A."/>
            <person name="Karasinski D."/>
            <person name="Kautmanova I."/>
            <person name="Kiss B."/>
            <person name="Kocsube S."/>
            <person name="Kotiranta H."/>
            <person name="LaButti K.M."/>
            <person name="Lechner B.E."/>
            <person name="Liimatainen K."/>
            <person name="Lipzen A."/>
            <person name="Lukacs Z."/>
            <person name="Mihaltcheva S."/>
            <person name="Morgado L.N."/>
            <person name="Niskanen T."/>
            <person name="Noordeloos M.E."/>
            <person name="Ohm R.A."/>
            <person name="Ortiz-Santana B."/>
            <person name="Ovrebo C."/>
            <person name="Racz N."/>
            <person name="Riley R."/>
            <person name="Savchenko A."/>
            <person name="Shiryaev A."/>
            <person name="Soop K."/>
            <person name="Spirin V."/>
            <person name="Szebenyi C."/>
            <person name="Tomsovsky M."/>
            <person name="Tulloss R.E."/>
            <person name="Uehling J."/>
            <person name="Grigoriev I.V."/>
            <person name="Vagvolgyi C."/>
            <person name="Papp T."/>
            <person name="Martin F.M."/>
            <person name="Miettinen O."/>
            <person name="Hibbett D.S."/>
            <person name="Nagy L.G."/>
        </authorList>
    </citation>
    <scope>NUCLEOTIDE SEQUENCE [LARGE SCALE GENOMIC DNA]</scope>
    <source>
        <strain evidence="2 3">HHB13444</strain>
    </source>
</reference>
<dbReference type="AlphaFoldDB" id="A0A5C3P626"/>
<name>A0A5C3P626_9APHY</name>
<proteinExistence type="predicted"/>
<dbReference type="Proteomes" id="UP000308197">
    <property type="component" value="Unassembled WGS sequence"/>
</dbReference>
<keyword evidence="3" id="KW-1185">Reference proteome</keyword>
<gene>
    <name evidence="2" type="ORF">K466DRAFT_201796</name>
</gene>
<evidence type="ECO:0000313" key="2">
    <source>
        <dbReference type="EMBL" id="TFK85126.1"/>
    </source>
</evidence>
<dbReference type="InParanoid" id="A0A5C3P626"/>
<keyword evidence="1" id="KW-0732">Signal</keyword>
<dbReference type="EMBL" id="ML211272">
    <property type="protein sequence ID" value="TFK85126.1"/>
    <property type="molecule type" value="Genomic_DNA"/>
</dbReference>
<sequence>MGGVTFALQHPCFSSALSLLLLHLRFVLHISISAANSPPCITSSSASTIFVSGLVNSVGFQIKRPSRCSLVATLSQVPSSSPSYLV</sequence>
<protein>
    <recommendedName>
        <fullName evidence="4">Secreted protein</fullName>
    </recommendedName>
</protein>
<feature type="chain" id="PRO_5022735365" description="Secreted protein" evidence="1">
    <location>
        <begin position="36"/>
        <end position="86"/>
    </location>
</feature>
<evidence type="ECO:0000313" key="3">
    <source>
        <dbReference type="Proteomes" id="UP000308197"/>
    </source>
</evidence>